<organism evidence="16">
    <name type="scientific">mine drainage metagenome</name>
    <dbReference type="NCBI Taxonomy" id="410659"/>
    <lineage>
        <taxon>unclassified sequences</taxon>
        <taxon>metagenomes</taxon>
        <taxon>ecological metagenomes</taxon>
    </lineage>
</organism>
<evidence type="ECO:0000256" key="1">
    <source>
        <dbReference type="ARBA" id="ARBA00004651"/>
    </source>
</evidence>
<dbReference type="GO" id="GO:0005886">
    <property type="term" value="C:plasma membrane"/>
    <property type="evidence" value="ECO:0007669"/>
    <property type="project" value="UniProtKB-SubCell"/>
</dbReference>
<accession>T1BUX4</accession>
<dbReference type="InterPro" id="IPR036945">
    <property type="entry name" value="DAGK_sf"/>
</dbReference>
<evidence type="ECO:0000256" key="10">
    <source>
        <dbReference type="ARBA" id="ARBA00022989"/>
    </source>
</evidence>
<dbReference type="GO" id="GO:0005524">
    <property type="term" value="F:ATP binding"/>
    <property type="evidence" value="ECO:0007669"/>
    <property type="project" value="UniProtKB-KW"/>
</dbReference>
<evidence type="ECO:0000256" key="2">
    <source>
        <dbReference type="ARBA" id="ARBA00005967"/>
    </source>
</evidence>
<keyword evidence="12 15" id="KW-0472">Membrane</keyword>
<dbReference type="Pfam" id="PF01219">
    <property type="entry name" value="DAGK_prokar"/>
    <property type="match status" value="1"/>
</dbReference>
<evidence type="ECO:0000256" key="6">
    <source>
        <dbReference type="ARBA" id="ARBA00022692"/>
    </source>
</evidence>
<keyword evidence="11" id="KW-0443">Lipid metabolism</keyword>
<dbReference type="InterPro" id="IPR000829">
    <property type="entry name" value="DAGK"/>
</dbReference>
<dbReference type="GO" id="GO:0016301">
    <property type="term" value="F:kinase activity"/>
    <property type="evidence" value="ECO:0007669"/>
    <property type="project" value="UniProtKB-KW"/>
</dbReference>
<name>T1BUX4_9ZZZZ</name>
<reference evidence="16" key="2">
    <citation type="journal article" date="2014" name="ISME J.">
        <title>Microbial stratification in low pH oxic and suboxic macroscopic growths along an acid mine drainage.</title>
        <authorList>
            <person name="Mendez-Garcia C."/>
            <person name="Mesa V."/>
            <person name="Sprenger R.R."/>
            <person name="Richter M."/>
            <person name="Diez M.S."/>
            <person name="Solano J."/>
            <person name="Bargiela R."/>
            <person name="Golyshina O.V."/>
            <person name="Manteca A."/>
            <person name="Ramos J.L."/>
            <person name="Gallego J.R."/>
            <person name="Llorente I."/>
            <person name="Martins Dos Santos V.A."/>
            <person name="Jensen O.N."/>
            <person name="Pelaez A.I."/>
            <person name="Sanchez J."/>
            <person name="Ferrer M."/>
        </authorList>
    </citation>
    <scope>NUCLEOTIDE SEQUENCE</scope>
</reference>
<comment type="subcellular location">
    <subcellularLocation>
        <location evidence="1">Cell membrane</location>
        <topology evidence="1">Multi-pass membrane protein</topology>
    </subcellularLocation>
</comment>
<evidence type="ECO:0000256" key="13">
    <source>
        <dbReference type="ARBA" id="ARBA00023209"/>
    </source>
</evidence>
<evidence type="ECO:0000256" key="14">
    <source>
        <dbReference type="ARBA" id="ARBA00023264"/>
    </source>
</evidence>
<feature type="transmembrane region" description="Helical" evidence="15">
    <location>
        <begin position="12"/>
        <end position="34"/>
    </location>
</feature>
<dbReference type="CDD" id="cd14263">
    <property type="entry name" value="DAGK_IM_like"/>
    <property type="match status" value="1"/>
</dbReference>
<proteinExistence type="inferred from homology"/>
<keyword evidence="14" id="KW-1208">Phospholipid metabolism</keyword>
<reference evidence="16" key="1">
    <citation type="submission" date="2013-08" db="EMBL/GenBank/DDBJ databases">
        <authorList>
            <person name="Mendez C."/>
            <person name="Richter M."/>
            <person name="Ferrer M."/>
            <person name="Sanchez J."/>
        </authorList>
    </citation>
    <scope>NUCLEOTIDE SEQUENCE</scope>
</reference>
<keyword evidence="8 16" id="KW-0418">Kinase</keyword>
<sequence>MVALIVLRPGPVWWAAVMLASAGVLAAELFNTALEALADHLHPEHHPHIRIVKDCAAAAVLVATLGALAVGLALAVHLLWR</sequence>
<dbReference type="Gene3D" id="1.10.287.3610">
    <property type="match status" value="1"/>
</dbReference>
<dbReference type="GO" id="GO:0008654">
    <property type="term" value="P:phospholipid biosynthetic process"/>
    <property type="evidence" value="ECO:0007669"/>
    <property type="project" value="UniProtKB-KW"/>
</dbReference>
<keyword evidence="4" id="KW-0444">Lipid biosynthesis</keyword>
<dbReference type="PANTHER" id="PTHR34299">
    <property type="entry name" value="DIACYLGLYCEROL KINASE"/>
    <property type="match status" value="1"/>
</dbReference>
<evidence type="ECO:0000256" key="3">
    <source>
        <dbReference type="ARBA" id="ARBA00022475"/>
    </source>
</evidence>
<evidence type="ECO:0000313" key="16">
    <source>
        <dbReference type="EMBL" id="EQD56964.1"/>
    </source>
</evidence>
<keyword evidence="13" id="KW-0594">Phospholipid biosynthesis</keyword>
<dbReference type="EMBL" id="AUZZ01003453">
    <property type="protein sequence ID" value="EQD56964.1"/>
    <property type="molecule type" value="Genomic_DNA"/>
</dbReference>
<evidence type="ECO:0000256" key="7">
    <source>
        <dbReference type="ARBA" id="ARBA00022741"/>
    </source>
</evidence>
<gene>
    <name evidence="16" type="ORF">B2A_05038</name>
</gene>
<dbReference type="AlphaFoldDB" id="T1BUX4"/>
<keyword evidence="10 15" id="KW-1133">Transmembrane helix</keyword>
<keyword evidence="5" id="KW-0808">Transferase</keyword>
<evidence type="ECO:0000256" key="15">
    <source>
        <dbReference type="SAM" id="Phobius"/>
    </source>
</evidence>
<comment type="similarity">
    <text evidence="2">Belongs to the bacterial diacylglycerol kinase family.</text>
</comment>
<evidence type="ECO:0000256" key="9">
    <source>
        <dbReference type="ARBA" id="ARBA00022840"/>
    </source>
</evidence>
<keyword evidence="9" id="KW-0067">ATP-binding</keyword>
<evidence type="ECO:0000256" key="12">
    <source>
        <dbReference type="ARBA" id="ARBA00023136"/>
    </source>
</evidence>
<keyword evidence="3" id="KW-1003">Cell membrane</keyword>
<evidence type="ECO:0000256" key="5">
    <source>
        <dbReference type="ARBA" id="ARBA00022679"/>
    </source>
</evidence>
<keyword evidence="7" id="KW-0547">Nucleotide-binding</keyword>
<evidence type="ECO:0000256" key="8">
    <source>
        <dbReference type="ARBA" id="ARBA00022777"/>
    </source>
</evidence>
<evidence type="ECO:0000256" key="11">
    <source>
        <dbReference type="ARBA" id="ARBA00023098"/>
    </source>
</evidence>
<evidence type="ECO:0000256" key="4">
    <source>
        <dbReference type="ARBA" id="ARBA00022516"/>
    </source>
</evidence>
<feature type="transmembrane region" description="Helical" evidence="15">
    <location>
        <begin position="55"/>
        <end position="80"/>
    </location>
</feature>
<protein>
    <submittedName>
        <fullName evidence="16">Diacylglycerolkinase</fullName>
    </submittedName>
</protein>
<dbReference type="PANTHER" id="PTHR34299:SF1">
    <property type="entry name" value="DIACYLGLYCEROL KINASE"/>
    <property type="match status" value="1"/>
</dbReference>
<keyword evidence="6 15" id="KW-0812">Transmembrane</keyword>
<comment type="caution">
    <text evidence="16">The sequence shown here is derived from an EMBL/GenBank/DDBJ whole genome shotgun (WGS) entry which is preliminary data.</text>
</comment>